<dbReference type="AlphaFoldDB" id="A0A412TNH8"/>
<evidence type="ECO:0000256" key="3">
    <source>
        <dbReference type="SAM" id="SignalP"/>
    </source>
</evidence>
<evidence type="ECO:0000256" key="2">
    <source>
        <dbReference type="ARBA" id="ARBA00023136"/>
    </source>
</evidence>
<evidence type="ECO:0000256" key="1">
    <source>
        <dbReference type="ARBA" id="ARBA00004370"/>
    </source>
</evidence>
<accession>A0A412TNH8</accession>
<proteinExistence type="predicted"/>
<evidence type="ECO:0000313" key="6">
    <source>
        <dbReference type="Proteomes" id="UP000284243"/>
    </source>
</evidence>
<keyword evidence="2" id="KW-0472">Membrane</keyword>
<dbReference type="Gene3D" id="2.40.160.50">
    <property type="entry name" value="membrane protein fhac: a member of the omp85/tpsb transporter family"/>
    <property type="match status" value="1"/>
</dbReference>
<sequence>MKLLLLVLLLLVAIPAFTQQDSVKITTPGDTVVVTETWTVRQLKQFARQQRRDSIRAHKKVWLSILGGPSYNPEASLGVGGAMLMTFRMNPDDTISQRSFIPVGFNISINGTFVAAGAGTLFFNENKFRIYIKYGYRTEPANFYGIGYDEIKKAEELKDRYDKDSVTFHKASIQFFPRFVWEVKPNIYVGTLLDFNYNYTKSLADWMKTNPAILKYGNRYHNIGVGALFQYDTRDDVATPFEGVFLSAMGTLYGKYLGGNYNYEMLELEYRQFRQVFKRRSTLAWTAKTQIGMDNVPYSELPNFGNPFDLRGYAWGKYRDKSMAYGIIEYRHMFMSQEAYARGAFWSKFGGVAWIGTGTIGKTPADWDKWKLNYGIGLRIQLQPRKNFRLDIGKEPGQKWGIYMNMTEAF</sequence>
<organism evidence="5 6">
    <name type="scientific">Odoribacter splanchnicus</name>
    <dbReference type="NCBI Taxonomy" id="28118"/>
    <lineage>
        <taxon>Bacteria</taxon>
        <taxon>Pseudomonadati</taxon>
        <taxon>Bacteroidota</taxon>
        <taxon>Bacteroidia</taxon>
        <taxon>Bacteroidales</taxon>
        <taxon>Odoribacteraceae</taxon>
        <taxon>Odoribacter</taxon>
    </lineage>
</organism>
<feature type="chain" id="PRO_5019151128" description="Bacterial surface antigen (D15) domain-containing protein" evidence="3">
    <location>
        <begin position="19"/>
        <end position="410"/>
    </location>
</feature>
<dbReference type="RefSeq" id="WP_022160210.1">
    <property type="nucleotide sequence ID" value="NZ_JADNDE010000129.1"/>
</dbReference>
<gene>
    <name evidence="5" type="ORF">DWW57_13115</name>
</gene>
<dbReference type="GO" id="GO:0019867">
    <property type="term" value="C:outer membrane"/>
    <property type="evidence" value="ECO:0007669"/>
    <property type="project" value="InterPro"/>
</dbReference>
<feature type="domain" description="Bacterial surface antigen (D15)" evidence="4">
    <location>
        <begin position="152"/>
        <end position="395"/>
    </location>
</feature>
<dbReference type="EMBL" id="QRYC01000019">
    <property type="protein sequence ID" value="RGU55296.1"/>
    <property type="molecule type" value="Genomic_DNA"/>
</dbReference>
<dbReference type="Pfam" id="PF01103">
    <property type="entry name" value="Omp85"/>
    <property type="match status" value="1"/>
</dbReference>
<comment type="subcellular location">
    <subcellularLocation>
        <location evidence="1">Membrane</location>
    </subcellularLocation>
</comment>
<dbReference type="InterPro" id="IPR000184">
    <property type="entry name" value="Bac_surfAg_D15"/>
</dbReference>
<keyword evidence="3" id="KW-0732">Signal</keyword>
<feature type="signal peptide" evidence="3">
    <location>
        <begin position="1"/>
        <end position="18"/>
    </location>
</feature>
<comment type="caution">
    <text evidence="5">The sequence shown here is derived from an EMBL/GenBank/DDBJ whole genome shotgun (WGS) entry which is preliminary data.</text>
</comment>
<dbReference type="Proteomes" id="UP000284243">
    <property type="component" value="Unassembled WGS sequence"/>
</dbReference>
<name>A0A412TNH8_9BACT</name>
<protein>
    <recommendedName>
        <fullName evidence="4">Bacterial surface antigen (D15) domain-containing protein</fullName>
    </recommendedName>
</protein>
<evidence type="ECO:0000313" key="5">
    <source>
        <dbReference type="EMBL" id="RGU55296.1"/>
    </source>
</evidence>
<reference evidence="5 6" key="1">
    <citation type="submission" date="2018-08" db="EMBL/GenBank/DDBJ databases">
        <title>A genome reference for cultivated species of the human gut microbiota.</title>
        <authorList>
            <person name="Zou Y."/>
            <person name="Xue W."/>
            <person name="Luo G."/>
        </authorList>
    </citation>
    <scope>NUCLEOTIDE SEQUENCE [LARGE SCALE GENOMIC DNA]</scope>
    <source>
        <strain evidence="5 6">AF16-14</strain>
    </source>
</reference>
<evidence type="ECO:0000259" key="4">
    <source>
        <dbReference type="Pfam" id="PF01103"/>
    </source>
</evidence>